<keyword evidence="9 12" id="KW-0663">Pyridoxal phosphate</keyword>
<dbReference type="EMBL" id="BJZO01000047">
    <property type="protein sequence ID" value="GEO81767.1"/>
    <property type="molecule type" value="Genomic_DNA"/>
</dbReference>
<evidence type="ECO:0000256" key="7">
    <source>
        <dbReference type="ARBA" id="ARBA00022676"/>
    </source>
</evidence>
<dbReference type="AlphaFoldDB" id="A0A512H8J9"/>
<evidence type="ECO:0000256" key="10">
    <source>
        <dbReference type="ARBA" id="ARBA00023277"/>
    </source>
</evidence>
<keyword evidence="15" id="KW-1185">Reference proteome</keyword>
<keyword evidence="5" id="KW-0963">Cytoplasm</keyword>
<dbReference type="FunFam" id="3.40.50.2000:FF:000003">
    <property type="entry name" value="Alpha-1,4 glucan phosphorylase"/>
    <property type="match status" value="1"/>
</dbReference>
<comment type="subcellular location">
    <subcellularLocation>
        <location evidence="3">Cytoplasm</location>
    </subcellularLocation>
</comment>
<dbReference type="GO" id="GO:0005737">
    <property type="term" value="C:cytoplasm"/>
    <property type="evidence" value="ECO:0007669"/>
    <property type="project" value="UniProtKB-SubCell"/>
</dbReference>
<evidence type="ECO:0000256" key="12">
    <source>
        <dbReference type="PIRSR" id="PIRSR000460-1"/>
    </source>
</evidence>
<evidence type="ECO:0000256" key="6">
    <source>
        <dbReference type="ARBA" id="ARBA00022533"/>
    </source>
</evidence>
<dbReference type="PANTHER" id="PTHR11468:SF3">
    <property type="entry name" value="GLYCOGEN PHOSPHORYLASE, LIVER FORM"/>
    <property type="match status" value="1"/>
</dbReference>
<dbReference type="PIRSF" id="PIRSF000460">
    <property type="entry name" value="Pprylas_GlgP"/>
    <property type="match status" value="1"/>
</dbReference>
<dbReference type="Pfam" id="PF00343">
    <property type="entry name" value="Phosphorylase"/>
    <property type="match status" value="1"/>
</dbReference>
<dbReference type="GO" id="GO:0008184">
    <property type="term" value="F:glycogen phosphorylase activity"/>
    <property type="evidence" value="ECO:0007669"/>
    <property type="project" value="InterPro"/>
</dbReference>
<evidence type="ECO:0000256" key="4">
    <source>
        <dbReference type="ARBA" id="ARBA00006047"/>
    </source>
</evidence>
<name>A0A512H8J9_9PROT</name>
<evidence type="ECO:0000256" key="11">
    <source>
        <dbReference type="ARBA" id="ARBA00025174"/>
    </source>
</evidence>
<evidence type="ECO:0000256" key="9">
    <source>
        <dbReference type="ARBA" id="ARBA00022898"/>
    </source>
</evidence>
<evidence type="ECO:0000313" key="14">
    <source>
        <dbReference type="EMBL" id="GEO81767.1"/>
    </source>
</evidence>
<dbReference type="PANTHER" id="PTHR11468">
    <property type="entry name" value="GLYCOGEN PHOSPHORYLASE"/>
    <property type="match status" value="1"/>
</dbReference>
<dbReference type="InterPro" id="IPR035090">
    <property type="entry name" value="Pyridoxal_P_attach_site"/>
</dbReference>
<comment type="cofactor">
    <cofactor evidence="2 13">
        <name>pyridoxal 5'-phosphate</name>
        <dbReference type="ChEBI" id="CHEBI:597326"/>
    </cofactor>
</comment>
<dbReference type="PROSITE" id="PS00102">
    <property type="entry name" value="PHOSPHORYLASE"/>
    <property type="match status" value="1"/>
</dbReference>
<dbReference type="NCBIfam" id="TIGR02093">
    <property type="entry name" value="P_ylase"/>
    <property type="match status" value="1"/>
</dbReference>
<proteinExistence type="inferred from homology"/>
<evidence type="ECO:0000313" key="15">
    <source>
        <dbReference type="Proteomes" id="UP000321567"/>
    </source>
</evidence>
<evidence type="ECO:0000256" key="2">
    <source>
        <dbReference type="ARBA" id="ARBA00001933"/>
    </source>
</evidence>
<dbReference type="GO" id="GO:0030170">
    <property type="term" value="F:pyridoxal phosphate binding"/>
    <property type="evidence" value="ECO:0007669"/>
    <property type="project" value="InterPro"/>
</dbReference>
<dbReference type="EC" id="2.4.1.1" evidence="13"/>
<accession>A0A512H8J9</accession>
<evidence type="ECO:0000256" key="5">
    <source>
        <dbReference type="ARBA" id="ARBA00022490"/>
    </source>
</evidence>
<gene>
    <name evidence="14" type="ORF">ROR02_18980</name>
</gene>
<dbReference type="InterPro" id="IPR000811">
    <property type="entry name" value="Glyco_trans_35"/>
</dbReference>
<protein>
    <recommendedName>
        <fullName evidence="13">Alpha-1,4 glucan phosphorylase</fullName>
        <ecNumber evidence="13">2.4.1.1</ecNumber>
    </recommendedName>
</protein>
<comment type="similarity">
    <text evidence="4 13">Belongs to the glycogen phosphorylase family.</text>
</comment>
<dbReference type="GO" id="GO:0005980">
    <property type="term" value="P:glycogen catabolic process"/>
    <property type="evidence" value="ECO:0007669"/>
    <property type="project" value="TreeGrafter"/>
</dbReference>
<comment type="function">
    <text evidence="11">Phosphorylase is an important allosteric enzyme in carbohydrate metabolism. Enzymes from different sources differ in their regulatory mechanisms and in their natural substrates. However, all known phosphorylases share catalytic and structural properties.</text>
</comment>
<reference evidence="14 15" key="1">
    <citation type="submission" date="2019-07" db="EMBL/GenBank/DDBJ databases">
        <title>Whole genome shotgun sequence of Rhodospirillum oryzae NBRC 107573.</title>
        <authorList>
            <person name="Hosoyama A."/>
            <person name="Uohara A."/>
            <person name="Ohji S."/>
            <person name="Ichikawa N."/>
        </authorList>
    </citation>
    <scope>NUCLEOTIDE SEQUENCE [LARGE SCALE GENOMIC DNA]</scope>
    <source>
        <strain evidence="14 15">NBRC 107573</strain>
    </source>
</reference>
<evidence type="ECO:0000256" key="1">
    <source>
        <dbReference type="ARBA" id="ARBA00001275"/>
    </source>
</evidence>
<dbReference type="InterPro" id="IPR011833">
    <property type="entry name" value="Glycg_phsphrylas"/>
</dbReference>
<keyword evidence="6" id="KW-0021">Allosteric enzyme</keyword>
<dbReference type="RefSeq" id="WP_147163792.1">
    <property type="nucleotide sequence ID" value="NZ_BJZO01000047.1"/>
</dbReference>
<dbReference type="SUPFAM" id="SSF53756">
    <property type="entry name" value="UDP-Glycosyltransferase/glycogen phosphorylase"/>
    <property type="match status" value="1"/>
</dbReference>
<feature type="modified residue" description="N6-(pyridoxal phosphate)lysine" evidence="12">
    <location>
        <position position="672"/>
    </location>
</feature>
<sequence length="828" mass="93653">MKASISTLNDLDEGIDFRNVDQIKRGLLASMVRYVGFDPESATPHDWFFALAGLLRGHLSEQGMRTSRSQYGQDVKRVYYLSMEFLTGRRLMKHLLDLGIEPQVRAALAELGQNLDTVAEQESDAALGNGGLGRLAACFLDSMATHAYPGYGYGIRYEFGMFSQTIENGQQVEHPESWLQNGSPWEIVRHNVSHTVRFGGRIVCFRDEEGRESCRWVDTDDVVAEAYDLKETGYGGAISVNLRLWSARSTQDFDLRYFNEGNYIEAVKEKTVSETLSKVLYPMDTTLMGQELRLKQEYFFVSASLQDILARFLKVHKNPRLFPEKTVIQLNDTHPALAVPELMRLLMDQHGLNWEDAWDITRNTFAYTNHTLLPEALETWPIDLMEALLPRHMEIIYRINYFFLQEIRRTYPGDVEMVRRLSLIDDSTRRVRMAHLAVVGSARVNGVAALHTELLRSRVFPDFDRIYPGKFVNVTNGITQRRWLLQSNPPLATLITDAIGPAWVSDLDRLRDLEALADDAAFQDSFRAIKRKAKTRAAALIAERCGVAVRPETLFDTQIKRIHEYKRQLLNILQVIARYNHLRASGKPDLLPRTVIFGGKAAPGYFMAKKIIRLINDVADAINHDPAVRGLLRVAFVPNYNVSTAEILIPGCDLSEQISTAGTEASGTGNMKFALNGALTIGTLDGANIEIREEVGEDNIFIFGQTAEEVARTKAAGYNPWNIYHNDPELKTVIDMIRDGFFCTEQPDRYHPLVNALLDGGDVFLVLADFRSYMNAQAAVDALYTDEKTWTRKAILNVARMGKFSSDRAIHTYAREIWGIDKMTRDDA</sequence>
<evidence type="ECO:0000256" key="13">
    <source>
        <dbReference type="RuleBase" id="RU000587"/>
    </source>
</evidence>
<dbReference type="Proteomes" id="UP000321567">
    <property type="component" value="Unassembled WGS sequence"/>
</dbReference>
<dbReference type="Gene3D" id="3.40.50.2000">
    <property type="entry name" value="Glycogen Phosphorylase B"/>
    <property type="match status" value="2"/>
</dbReference>
<keyword evidence="10 13" id="KW-0119">Carbohydrate metabolism</keyword>
<comment type="function">
    <text evidence="13">Allosteric enzyme that catalyzes the rate-limiting step in glycogen catabolism, the phosphorolytic cleavage of glycogen to produce glucose-1-phosphate, and plays a central role in maintaining cellular and organismal glucose homeostasis.</text>
</comment>
<keyword evidence="7 13" id="KW-0328">Glycosyltransferase</keyword>
<evidence type="ECO:0000256" key="3">
    <source>
        <dbReference type="ARBA" id="ARBA00004496"/>
    </source>
</evidence>
<dbReference type="CDD" id="cd04300">
    <property type="entry name" value="GT35_Glycogen_Phosphorylase"/>
    <property type="match status" value="1"/>
</dbReference>
<dbReference type="FunFam" id="3.40.50.2000:FF:000153">
    <property type="entry name" value="Alpha-1,4 glucan phosphorylase"/>
    <property type="match status" value="1"/>
</dbReference>
<comment type="catalytic activity">
    <reaction evidence="1 13">
        <text>[(1-&gt;4)-alpha-D-glucosyl](n) + phosphate = [(1-&gt;4)-alpha-D-glucosyl](n-1) + alpha-D-glucose 1-phosphate</text>
        <dbReference type="Rhea" id="RHEA:41732"/>
        <dbReference type="Rhea" id="RHEA-COMP:9584"/>
        <dbReference type="Rhea" id="RHEA-COMP:9586"/>
        <dbReference type="ChEBI" id="CHEBI:15444"/>
        <dbReference type="ChEBI" id="CHEBI:43474"/>
        <dbReference type="ChEBI" id="CHEBI:58601"/>
        <dbReference type="EC" id="2.4.1.1"/>
    </reaction>
</comment>
<evidence type="ECO:0000256" key="8">
    <source>
        <dbReference type="ARBA" id="ARBA00022679"/>
    </source>
</evidence>
<organism evidence="14 15">
    <name type="scientific">Pararhodospirillum oryzae</name>
    <dbReference type="NCBI Taxonomy" id="478448"/>
    <lineage>
        <taxon>Bacteria</taxon>
        <taxon>Pseudomonadati</taxon>
        <taxon>Pseudomonadota</taxon>
        <taxon>Alphaproteobacteria</taxon>
        <taxon>Rhodospirillales</taxon>
        <taxon>Rhodospirillaceae</taxon>
        <taxon>Pararhodospirillum</taxon>
    </lineage>
</organism>
<dbReference type="OrthoDB" id="7229284at2"/>
<comment type="caution">
    <text evidence="14">The sequence shown here is derived from an EMBL/GenBank/DDBJ whole genome shotgun (WGS) entry which is preliminary data.</text>
</comment>
<keyword evidence="8 13" id="KW-0808">Transferase</keyword>